<evidence type="ECO:0000256" key="1">
    <source>
        <dbReference type="SAM" id="MobiDB-lite"/>
    </source>
</evidence>
<dbReference type="Proteomes" id="UP000237271">
    <property type="component" value="Unassembled WGS sequence"/>
</dbReference>
<dbReference type="OrthoDB" id="116398at2759"/>
<name>A0A2P4YAA3_9STRA</name>
<gene>
    <name evidence="2" type="ORF">PHPALM_8251</name>
</gene>
<keyword evidence="3" id="KW-1185">Reference proteome</keyword>
<accession>A0A2P4YAA3</accession>
<reference evidence="2 3" key="1">
    <citation type="journal article" date="2017" name="Genome Biol. Evol.">
        <title>Phytophthora megakarya and P. palmivora, closely related causal agents of cacao black pod rot, underwent increases in genome sizes and gene numbers by different mechanisms.</title>
        <authorList>
            <person name="Ali S.S."/>
            <person name="Shao J."/>
            <person name="Lary D.J."/>
            <person name="Kronmiller B."/>
            <person name="Shen D."/>
            <person name="Strem M.D."/>
            <person name="Amoako-Attah I."/>
            <person name="Akrofi A.Y."/>
            <person name="Begoude B.A."/>
            <person name="Ten Hoopen G.M."/>
            <person name="Coulibaly K."/>
            <person name="Kebe B.I."/>
            <person name="Melnick R.L."/>
            <person name="Guiltinan M.J."/>
            <person name="Tyler B.M."/>
            <person name="Meinhardt L.W."/>
            <person name="Bailey B.A."/>
        </authorList>
    </citation>
    <scope>NUCLEOTIDE SEQUENCE [LARGE SCALE GENOMIC DNA]</scope>
    <source>
        <strain evidence="3">sbr112.9</strain>
    </source>
</reference>
<sequence length="162" mass="18332">MASVVHLAIPGAGPLVEVLSTISQLSGAMEEGKYVCGHLHSGLVCIMDGLQAKEDDGFPPKESLDRFVTVVVKFLRYLNRHQGKEMVYRVVEYGNMMNELRQVNEAIVELFELFDVVMVNWKEQWEHNVRVNRDVLIASAKDNGENSEQRSMKGRFYSAASR</sequence>
<dbReference type="AlphaFoldDB" id="A0A2P4YAA3"/>
<evidence type="ECO:0000313" key="3">
    <source>
        <dbReference type="Proteomes" id="UP000237271"/>
    </source>
</evidence>
<dbReference type="EMBL" id="NCKW01004509">
    <property type="protein sequence ID" value="POM74744.1"/>
    <property type="molecule type" value="Genomic_DNA"/>
</dbReference>
<feature type="region of interest" description="Disordered" evidence="1">
    <location>
        <begin position="143"/>
        <end position="162"/>
    </location>
</feature>
<comment type="caution">
    <text evidence="2">The sequence shown here is derived from an EMBL/GenBank/DDBJ whole genome shotgun (WGS) entry which is preliminary data.</text>
</comment>
<proteinExistence type="predicted"/>
<protein>
    <submittedName>
        <fullName evidence="2">Uncharacterized protein</fullName>
    </submittedName>
</protein>
<evidence type="ECO:0000313" key="2">
    <source>
        <dbReference type="EMBL" id="POM74744.1"/>
    </source>
</evidence>
<organism evidence="2 3">
    <name type="scientific">Phytophthora palmivora</name>
    <dbReference type="NCBI Taxonomy" id="4796"/>
    <lineage>
        <taxon>Eukaryota</taxon>
        <taxon>Sar</taxon>
        <taxon>Stramenopiles</taxon>
        <taxon>Oomycota</taxon>
        <taxon>Peronosporomycetes</taxon>
        <taxon>Peronosporales</taxon>
        <taxon>Peronosporaceae</taxon>
        <taxon>Phytophthora</taxon>
    </lineage>
</organism>